<dbReference type="Proteomes" id="UP000594638">
    <property type="component" value="Unassembled WGS sequence"/>
</dbReference>
<dbReference type="InterPro" id="IPR000639">
    <property type="entry name" value="Epox_hydrolase-like"/>
</dbReference>
<dbReference type="SUPFAM" id="SSF53474">
    <property type="entry name" value="alpha/beta-Hydrolases"/>
    <property type="match status" value="1"/>
</dbReference>
<comment type="caution">
    <text evidence="4">The sequence shown here is derived from an EMBL/GenBank/DDBJ whole genome shotgun (WGS) entry which is preliminary data.</text>
</comment>
<protein>
    <submittedName>
        <fullName evidence="4">Bifunctional epoxide hydrolase 2-like</fullName>
    </submittedName>
</protein>
<evidence type="ECO:0000313" key="5">
    <source>
        <dbReference type="Proteomes" id="UP000594638"/>
    </source>
</evidence>
<dbReference type="AlphaFoldDB" id="A0A8S0RDD5"/>
<feature type="domain" description="AB hydrolase-1" evidence="3">
    <location>
        <begin position="1"/>
        <end position="208"/>
    </location>
</feature>
<evidence type="ECO:0000256" key="1">
    <source>
        <dbReference type="ARBA" id="ARBA00022801"/>
    </source>
</evidence>
<accession>A0A8S0RDD5</accession>
<dbReference type="OrthoDB" id="7130006at2759"/>
<dbReference type="EMBL" id="CACTIH010003020">
    <property type="protein sequence ID" value="CAA2977218.1"/>
    <property type="molecule type" value="Genomic_DNA"/>
</dbReference>
<sequence length="220" mass="24528">YRAVAPNFRGFGNTDAPPSITSYTCLHVVGDMVALIGSLSVDQAFLVAHDWGAMEPGKMESEIAKYGAAAVIKKILTDRKPGPPILPKQNPFGNLRDIDDIKLPAWFSDEDLKYYASKYNHNGFTGGLNYYRALDLNWELTAAWTGVQIKIPVKFIVRGLDMMYTTPGMKEYVHGGGFKNDVPLLKECVVIQGAGHFINQERAEEVNAHIHEFIKEFSTF</sequence>
<dbReference type="InterPro" id="IPR000073">
    <property type="entry name" value="AB_hydrolase_1"/>
</dbReference>
<dbReference type="Pfam" id="PF12697">
    <property type="entry name" value="Abhydrolase_6"/>
    <property type="match status" value="1"/>
</dbReference>
<evidence type="ECO:0000313" key="4">
    <source>
        <dbReference type="EMBL" id="CAA2977218.1"/>
    </source>
</evidence>
<dbReference type="GO" id="GO:0016787">
    <property type="term" value="F:hydrolase activity"/>
    <property type="evidence" value="ECO:0007669"/>
    <property type="project" value="UniProtKB-KW"/>
</dbReference>
<name>A0A8S0RDD5_OLEEU</name>
<evidence type="ECO:0000256" key="2">
    <source>
        <dbReference type="ARBA" id="ARBA00038334"/>
    </source>
</evidence>
<keyword evidence="1 4" id="KW-0378">Hydrolase</keyword>
<evidence type="ECO:0000259" key="3">
    <source>
        <dbReference type="Pfam" id="PF12697"/>
    </source>
</evidence>
<reference evidence="4 5" key="1">
    <citation type="submission" date="2019-12" db="EMBL/GenBank/DDBJ databases">
        <authorList>
            <person name="Alioto T."/>
            <person name="Alioto T."/>
            <person name="Gomez Garrido J."/>
        </authorList>
    </citation>
    <scope>NUCLEOTIDE SEQUENCE [LARGE SCALE GENOMIC DNA]</scope>
</reference>
<organism evidence="4 5">
    <name type="scientific">Olea europaea subsp. europaea</name>
    <dbReference type="NCBI Taxonomy" id="158383"/>
    <lineage>
        <taxon>Eukaryota</taxon>
        <taxon>Viridiplantae</taxon>
        <taxon>Streptophyta</taxon>
        <taxon>Embryophyta</taxon>
        <taxon>Tracheophyta</taxon>
        <taxon>Spermatophyta</taxon>
        <taxon>Magnoliopsida</taxon>
        <taxon>eudicotyledons</taxon>
        <taxon>Gunneridae</taxon>
        <taxon>Pentapetalae</taxon>
        <taxon>asterids</taxon>
        <taxon>lamiids</taxon>
        <taxon>Lamiales</taxon>
        <taxon>Oleaceae</taxon>
        <taxon>Oleeae</taxon>
        <taxon>Olea</taxon>
    </lineage>
</organism>
<dbReference type="Gramene" id="OE9A008158T1">
    <property type="protein sequence ID" value="OE9A008158C1"/>
    <property type="gene ID" value="OE9A008158"/>
</dbReference>
<keyword evidence="5" id="KW-1185">Reference proteome</keyword>
<proteinExistence type="inferred from homology"/>
<dbReference type="PANTHER" id="PTHR43329">
    <property type="entry name" value="EPOXIDE HYDROLASE"/>
    <property type="match status" value="1"/>
</dbReference>
<feature type="non-terminal residue" evidence="4">
    <location>
        <position position="220"/>
    </location>
</feature>
<gene>
    <name evidence="4" type="ORF">OLEA9_A008158</name>
</gene>
<dbReference type="PRINTS" id="PR00412">
    <property type="entry name" value="EPOXHYDRLASE"/>
</dbReference>
<dbReference type="Gene3D" id="3.40.50.1820">
    <property type="entry name" value="alpha/beta hydrolase"/>
    <property type="match status" value="2"/>
</dbReference>
<dbReference type="InterPro" id="IPR029058">
    <property type="entry name" value="AB_hydrolase_fold"/>
</dbReference>
<comment type="similarity">
    <text evidence="2">Belongs to the AB hydrolase superfamily. Epoxide hydrolase family.</text>
</comment>